<keyword evidence="1" id="KW-0472">Membrane</keyword>
<organism evidence="2 3">
    <name type="scientific">Gigaspora margarita</name>
    <dbReference type="NCBI Taxonomy" id="4874"/>
    <lineage>
        <taxon>Eukaryota</taxon>
        <taxon>Fungi</taxon>
        <taxon>Fungi incertae sedis</taxon>
        <taxon>Mucoromycota</taxon>
        <taxon>Glomeromycotina</taxon>
        <taxon>Glomeromycetes</taxon>
        <taxon>Diversisporales</taxon>
        <taxon>Gigasporaceae</taxon>
        <taxon>Gigaspora</taxon>
    </lineage>
</organism>
<dbReference type="InterPro" id="IPR032675">
    <property type="entry name" value="LRR_dom_sf"/>
</dbReference>
<name>A0A8H4EK40_GIGMA</name>
<proteinExistence type="predicted"/>
<protein>
    <submittedName>
        <fullName evidence="2">Plant intracellular ras-group-related lrr protein 9</fullName>
    </submittedName>
</protein>
<dbReference type="Gene3D" id="3.80.10.10">
    <property type="entry name" value="Ribonuclease Inhibitor"/>
    <property type="match status" value="1"/>
</dbReference>
<keyword evidence="1" id="KW-0812">Transmembrane</keyword>
<comment type="caution">
    <text evidence="2">The sequence shown here is derived from an EMBL/GenBank/DDBJ whole genome shotgun (WGS) entry which is preliminary data.</text>
</comment>
<evidence type="ECO:0000313" key="3">
    <source>
        <dbReference type="Proteomes" id="UP000439903"/>
    </source>
</evidence>
<keyword evidence="1" id="KW-1133">Transmembrane helix</keyword>
<evidence type="ECO:0000256" key="1">
    <source>
        <dbReference type="SAM" id="Phobius"/>
    </source>
</evidence>
<dbReference type="SUPFAM" id="SSF52058">
    <property type="entry name" value="L domain-like"/>
    <property type="match status" value="1"/>
</dbReference>
<dbReference type="Proteomes" id="UP000439903">
    <property type="component" value="Unassembled WGS sequence"/>
</dbReference>
<dbReference type="OrthoDB" id="204638at2759"/>
<feature type="transmembrane region" description="Helical" evidence="1">
    <location>
        <begin position="189"/>
        <end position="213"/>
    </location>
</feature>
<reference evidence="2 3" key="1">
    <citation type="journal article" date="2019" name="Environ. Microbiol.">
        <title>At the nexus of three kingdoms: the genome of the mycorrhizal fungus Gigaspora margarita provides insights into plant, endobacterial and fungal interactions.</title>
        <authorList>
            <person name="Venice F."/>
            <person name="Ghignone S."/>
            <person name="Salvioli di Fossalunga A."/>
            <person name="Amselem J."/>
            <person name="Novero M."/>
            <person name="Xianan X."/>
            <person name="Sedzielewska Toro K."/>
            <person name="Morin E."/>
            <person name="Lipzen A."/>
            <person name="Grigoriev I.V."/>
            <person name="Henrissat B."/>
            <person name="Martin F.M."/>
            <person name="Bonfante P."/>
        </authorList>
    </citation>
    <scope>NUCLEOTIDE SEQUENCE [LARGE SCALE GENOMIC DNA]</scope>
    <source>
        <strain evidence="2 3">BEG34</strain>
    </source>
</reference>
<gene>
    <name evidence="2" type="ORF">F8M41_019967</name>
</gene>
<evidence type="ECO:0000313" key="2">
    <source>
        <dbReference type="EMBL" id="KAF0501617.1"/>
    </source>
</evidence>
<keyword evidence="3" id="KW-1185">Reference proteome</keyword>
<accession>A0A8H4EK40</accession>
<dbReference type="AlphaFoldDB" id="A0A8H4EK40"/>
<dbReference type="EMBL" id="WTPW01000534">
    <property type="protein sequence ID" value="KAF0501617.1"/>
    <property type="molecule type" value="Genomic_DNA"/>
</dbReference>
<sequence>MVNGQQYLDANYPNASRGSITELDLSNKNLEGEMTFSGFTTLLKLNVSFNMITHIHYSLPSIQQVDASHNLLSSTHSYSSSTLQKLNCSFNKITSYVLNSPSLTHFDSSNNLLSVLSISSNILTELNCSNNPITLLPLNITSKLASFDCMGIQFSKTDTAITSLPNSPTSANSLPISPTSVNSCNSFNLGIGLGVPLFLSILGWITLGIIFFYNRRFKKVLLISGDSHST</sequence>